<evidence type="ECO:0000313" key="4">
    <source>
        <dbReference type="Proteomes" id="UP000030687"/>
    </source>
</evidence>
<feature type="region of interest" description="Disordered" evidence="1">
    <location>
        <begin position="314"/>
        <end position="338"/>
    </location>
</feature>
<dbReference type="eggNOG" id="ENOG502QVRQ">
    <property type="taxonomic scope" value="Eukaryota"/>
</dbReference>
<feature type="domain" description="BAH" evidence="2">
    <location>
        <begin position="166"/>
        <end position="285"/>
    </location>
</feature>
<dbReference type="InterPro" id="IPR008395">
    <property type="entry name" value="Agenet-like_dom"/>
</dbReference>
<evidence type="ECO:0000313" key="3">
    <source>
        <dbReference type="EMBL" id="ESR63150.1"/>
    </source>
</evidence>
<dbReference type="PROSITE" id="PS51038">
    <property type="entry name" value="BAH"/>
    <property type="match status" value="1"/>
</dbReference>
<dbReference type="CDD" id="cd20405">
    <property type="entry name" value="Tudor_Agenet_AtDUF_rpt1_3"/>
    <property type="match status" value="1"/>
</dbReference>
<dbReference type="Gramene" id="ESR63150">
    <property type="protein sequence ID" value="ESR63150"/>
    <property type="gene ID" value="CICLE_v10014507mg"/>
</dbReference>
<dbReference type="InterPro" id="IPR001025">
    <property type="entry name" value="BAH_dom"/>
</dbReference>
<dbReference type="KEGG" id="cic:CICLE_v10014507mg"/>
<dbReference type="EMBL" id="KI536312">
    <property type="protein sequence ID" value="ESR63150.1"/>
    <property type="molecule type" value="Genomic_DNA"/>
</dbReference>
<dbReference type="PANTHER" id="PTHR31917:SF3">
    <property type="entry name" value="BROMO ADJACENT-LIKE DOMAIN PROTEIN"/>
    <property type="match status" value="1"/>
</dbReference>
<evidence type="ECO:0000259" key="2">
    <source>
        <dbReference type="PROSITE" id="PS51038"/>
    </source>
</evidence>
<dbReference type="OMA" id="MMYVVPD"/>
<keyword evidence="4" id="KW-1185">Reference proteome</keyword>
<dbReference type="STRING" id="85681.V4UG57"/>
<name>V4UG57_CITCL</name>
<evidence type="ECO:0000256" key="1">
    <source>
        <dbReference type="SAM" id="MobiDB-lite"/>
    </source>
</evidence>
<dbReference type="AlphaFoldDB" id="V4UG57"/>
<dbReference type="Gene3D" id="2.30.30.490">
    <property type="match status" value="1"/>
</dbReference>
<proteinExistence type="predicted"/>
<dbReference type="Pfam" id="PF05641">
    <property type="entry name" value="Agenet"/>
    <property type="match status" value="1"/>
</dbReference>
<dbReference type="OrthoDB" id="1883212at2759"/>
<accession>V4UG57</accession>
<protein>
    <recommendedName>
        <fullName evidence="2">BAH domain-containing protein</fullName>
    </recommendedName>
</protein>
<dbReference type="GO" id="GO:0003682">
    <property type="term" value="F:chromatin binding"/>
    <property type="evidence" value="ECO:0007669"/>
    <property type="project" value="InterPro"/>
</dbReference>
<dbReference type="PANTHER" id="PTHR31917">
    <property type="entry name" value="AGENET DOMAIN-CONTAINING PROTEIN-RELATED"/>
    <property type="match status" value="1"/>
</dbReference>
<organism evidence="3 4">
    <name type="scientific">Citrus clementina</name>
    <name type="common">Clementine</name>
    <name type="synonym">Citrus deliciosa x Citrus sinensis</name>
    <dbReference type="NCBI Taxonomy" id="85681"/>
    <lineage>
        <taxon>Eukaryota</taxon>
        <taxon>Viridiplantae</taxon>
        <taxon>Streptophyta</taxon>
        <taxon>Embryophyta</taxon>
        <taxon>Tracheophyta</taxon>
        <taxon>Spermatophyta</taxon>
        <taxon>Magnoliopsida</taxon>
        <taxon>eudicotyledons</taxon>
        <taxon>Gunneridae</taxon>
        <taxon>Pentapetalae</taxon>
        <taxon>rosids</taxon>
        <taxon>malvids</taxon>
        <taxon>Sapindales</taxon>
        <taxon>Rutaceae</taxon>
        <taxon>Aurantioideae</taxon>
        <taxon>Citrus</taxon>
    </lineage>
</organism>
<reference evidence="3 4" key="1">
    <citation type="submission" date="2013-10" db="EMBL/GenBank/DDBJ databases">
        <authorList>
            <consortium name="International Citrus Genome Consortium"/>
            <person name="Jenkins J."/>
            <person name="Schmutz J."/>
            <person name="Prochnik S."/>
            <person name="Rokhsar D."/>
            <person name="Gmitter F."/>
            <person name="Ollitrault P."/>
            <person name="Machado M."/>
            <person name="Talon M."/>
            <person name="Wincker P."/>
            <person name="Jaillon O."/>
            <person name="Morgante M."/>
        </authorList>
    </citation>
    <scope>NUCLEOTIDE SEQUENCE</scope>
    <source>
        <strain evidence="4">cv. Clemenules</strain>
    </source>
</reference>
<dbReference type="InterPro" id="IPR014002">
    <property type="entry name" value="Agenet_dom_plant"/>
</dbReference>
<dbReference type="SMART" id="SM00439">
    <property type="entry name" value="BAH"/>
    <property type="match status" value="1"/>
</dbReference>
<dbReference type="SMART" id="SM00743">
    <property type="entry name" value="Agenet"/>
    <property type="match status" value="2"/>
</dbReference>
<feature type="compositionally biased region" description="Basic and acidic residues" evidence="1">
    <location>
        <begin position="314"/>
        <end position="328"/>
    </location>
</feature>
<dbReference type="InParanoid" id="V4UG57"/>
<sequence>MSANGHGFVSWEEHIICHERGSRVVHFYLKDKSGTLVLAVVGTERSIRHMIYVVSDEFLNVCGSEGSINASMKWRARREVVDWLTLLVSKCQPPLEFPNSQVDDSTQDFGSLHLLTSRLTYHQTYLPDHMVIRKLKVQNSDIEWSGIAWNCTKQLKHYPSFCRNGTIIAVHSFVFITAEEESHRLGYVEDMYEDKKGQKKVKLRWFHHNKEFIDVIPDLNPHPGEVFITTHVQVISAECVDGLATVLTPRHYEECVAVVPHTSPSSIYMCFRQIKNKKVKPFTLTKLRGYSSQAIVSSLGGPPVPKQKARCRKLENEDEKQLSLDDPARVSTKRSRNCKGQGLEGGFGVKNSSPVDQNTSTELKCPKFKLRLSRKTMGIKVVLPQSDCPTTFKVDEKIELLCQDSGIRGCWFRCKVMQASQKLLKVKYDDVEDADGSGNLEEWVPASRVAAPDKLGMRCQGRLTIRPCPPVNAARFNSEVGAPVDAWWSGGWWEGVVIGVNVSGDDVLRVYLPGEDKVLSVQRQNVRASKDWVGNKWVDVRGNPNILSYVSANFKSSLRSSVCSAINGALGDVNTALPEQEVLAASKIEAVEECKPELAGLVVIDDLKNVKESDMRKLHCHKDEDKIVEVGGRDDNEDSNDKAELVLKDSTEPANQRKFVVDALERVV</sequence>
<gene>
    <name evidence="3" type="ORF">CICLE_v10014507mg</name>
</gene>
<dbReference type="InterPro" id="IPR043151">
    <property type="entry name" value="BAH_sf"/>
</dbReference>
<dbReference type="Proteomes" id="UP000030687">
    <property type="component" value="Unassembled WGS sequence"/>
</dbReference>